<name>Q2SY82_BURTA</name>
<dbReference type="HOGENOM" id="CLU_193566_0_0_4"/>
<evidence type="ECO:0000313" key="2">
    <source>
        <dbReference type="EMBL" id="ABC36781.1"/>
    </source>
</evidence>
<evidence type="ECO:0000256" key="1">
    <source>
        <dbReference type="SAM" id="Phobius"/>
    </source>
</evidence>
<organism evidence="2 3">
    <name type="scientific">Burkholderia thailandensis (strain ATCC 700388 / DSM 13276 / CCUG 48851 / CIP 106301 / E264)</name>
    <dbReference type="NCBI Taxonomy" id="271848"/>
    <lineage>
        <taxon>Bacteria</taxon>
        <taxon>Pseudomonadati</taxon>
        <taxon>Pseudomonadota</taxon>
        <taxon>Betaproteobacteria</taxon>
        <taxon>Burkholderiales</taxon>
        <taxon>Burkholderiaceae</taxon>
        <taxon>Burkholderia</taxon>
        <taxon>pseudomallei group</taxon>
    </lineage>
</organism>
<gene>
    <name evidence="2" type="ordered locus">BTH_I1575</name>
</gene>
<keyword evidence="3" id="KW-1185">Reference proteome</keyword>
<dbReference type="AlphaFoldDB" id="Q2SY82"/>
<dbReference type="KEGG" id="bte:BTH_I1575"/>
<keyword evidence="1" id="KW-1133">Transmembrane helix</keyword>
<protein>
    <submittedName>
        <fullName evidence="2">Uncharacterized protein</fullName>
    </submittedName>
</protein>
<accession>Q2SY82</accession>
<keyword evidence="1" id="KW-0812">Transmembrane</keyword>
<evidence type="ECO:0000313" key="3">
    <source>
        <dbReference type="Proteomes" id="UP000001930"/>
    </source>
</evidence>
<dbReference type="Proteomes" id="UP000001930">
    <property type="component" value="Chromosome I"/>
</dbReference>
<feature type="transmembrane region" description="Helical" evidence="1">
    <location>
        <begin position="34"/>
        <end position="52"/>
    </location>
</feature>
<dbReference type="EMBL" id="CP000086">
    <property type="protein sequence ID" value="ABC36781.1"/>
    <property type="molecule type" value="Genomic_DNA"/>
</dbReference>
<proteinExistence type="predicted"/>
<reference evidence="2 3" key="1">
    <citation type="journal article" date="2005" name="BMC Genomics">
        <title>Bacterial genome adaptation to niches: divergence of the potential virulence genes in three Burkholderia species of different survival strategies.</title>
        <authorList>
            <person name="Kim H.S."/>
            <person name="Schell M.A."/>
            <person name="Yu Y."/>
            <person name="Ulrich R.L."/>
            <person name="Sarria S.H."/>
            <person name="Nierman W.C."/>
            <person name="DeShazer D."/>
        </authorList>
    </citation>
    <scope>NUCLEOTIDE SEQUENCE [LARGE SCALE GENOMIC DNA]</scope>
    <source>
        <strain evidence="3">ATCC 700388 / DSM 13276 / CCUG 48851 / CIP 106301 / E264</strain>
    </source>
</reference>
<keyword evidence="1" id="KW-0472">Membrane</keyword>
<sequence length="83" mass="8848">MHGRLPRGGRASRFRHQPTGAVTMDLIRLQNSDLVLSLALSLGGALLLAMRFRPKSWLGIAVEALAANLAAIAAVIAFELLLS</sequence>
<feature type="transmembrane region" description="Helical" evidence="1">
    <location>
        <begin position="58"/>
        <end position="82"/>
    </location>
</feature>